<evidence type="ECO:0000313" key="3">
    <source>
        <dbReference type="Proteomes" id="UP001066276"/>
    </source>
</evidence>
<evidence type="ECO:0000256" key="1">
    <source>
        <dbReference type="SAM" id="MobiDB-lite"/>
    </source>
</evidence>
<reference evidence="2" key="1">
    <citation type="journal article" date="2022" name="bioRxiv">
        <title>Sequencing and chromosome-scale assembly of the giantPleurodeles waltlgenome.</title>
        <authorList>
            <person name="Brown T."/>
            <person name="Elewa A."/>
            <person name="Iarovenko S."/>
            <person name="Subramanian E."/>
            <person name="Araus A.J."/>
            <person name="Petzold A."/>
            <person name="Susuki M."/>
            <person name="Suzuki K.-i.T."/>
            <person name="Hayashi T."/>
            <person name="Toyoda A."/>
            <person name="Oliveira C."/>
            <person name="Osipova E."/>
            <person name="Leigh N.D."/>
            <person name="Simon A."/>
            <person name="Yun M.H."/>
        </authorList>
    </citation>
    <scope>NUCLEOTIDE SEQUENCE</scope>
    <source>
        <strain evidence="2">20211129_DDA</strain>
        <tissue evidence="2">Liver</tissue>
    </source>
</reference>
<protein>
    <submittedName>
        <fullName evidence="2">Uncharacterized protein</fullName>
    </submittedName>
</protein>
<gene>
    <name evidence="2" type="ORF">NDU88_001184</name>
</gene>
<organism evidence="2 3">
    <name type="scientific">Pleurodeles waltl</name>
    <name type="common">Iberian ribbed newt</name>
    <dbReference type="NCBI Taxonomy" id="8319"/>
    <lineage>
        <taxon>Eukaryota</taxon>
        <taxon>Metazoa</taxon>
        <taxon>Chordata</taxon>
        <taxon>Craniata</taxon>
        <taxon>Vertebrata</taxon>
        <taxon>Euteleostomi</taxon>
        <taxon>Amphibia</taxon>
        <taxon>Batrachia</taxon>
        <taxon>Caudata</taxon>
        <taxon>Salamandroidea</taxon>
        <taxon>Salamandridae</taxon>
        <taxon>Pleurodelinae</taxon>
        <taxon>Pleurodeles</taxon>
    </lineage>
</organism>
<comment type="caution">
    <text evidence="2">The sequence shown here is derived from an EMBL/GenBank/DDBJ whole genome shotgun (WGS) entry which is preliminary data.</text>
</comment>
<evidence type="ECO:0000313" key="2">
    <source>
        <dbReference type="EMBL" id="KAJ1103763.1"/>
    </source>
</evidence>
<accession>A0AAV7MJU2</accession>
<proteinExistence type="predicted"/>
<dbReference type="Proteomes" id="UP001066276">
    <property type="component" value="Chromosome 9"/>
</dbReference>
<dbReference type="EMBL" id="JANPWB010000013">
    <property type="protein sequence ID" value="KAJ1103763.1"/>
    <property type="molecule type" value="Genomic_DNA"/>
</dbReference>
<keyword evidence="3" id="KW-1185">Reference proteome</keyword>
<sequence length="151" mass="16642">MAEWPGNLYSGGEARRSPSCPRQVSRGKRPITLSERMFGGLLAFGQVLPLLQDSNVFRCSMSRLACIERAECAQVVQYQRRSGSRRIGTAVYDSPTRVTLSEWSVPQERIEAAEGLGRGTLAELCLPRYFHSRGCALPHPGWAGALRDCAS</sequence>
<dbReference type="AlphaFoldDB" id="A0AAV7MJU2"/>
<name>A0AAV7MJU2_PLEWA</name>
<feature type="region of interest" description="Disordered" evidence="1">
    <location>
        <begin position="1"/>
        <end position="27"/>
    </location>
</feature>